<evidence type="ECO:0000256" key="6">
    <source>
        <dbReference type="ARBA" id="ARBA00023004"/>
    </source>
</evidence>
<organism evidence="10">
    <name type="scientific">Thermosulfurimonas dismutans</name>
    <dbReference type="NCBI Taxonomy" id="999894"/>
    <lineage>
        <taxon>Bacteria</taxon>
        <taxon>Pseudomonadati</taxon>
        <taxon>Thermodesulfobacteriota</taxon>
        <taxon>Thermodesulfobacteria</taxon>
        <taxon>Thermodesulfobacteriales</taxon>
        <taxon>Thermodesulfobacteriaceae</taxon>
        <taxon>Thermosulfurimonas</taxon>
    </lineage>
</organism>
<dbReference type="InterPro" id="IPR033756">
    <property type="entry name" value="YlxH/NBP35"/>
</dbReference>
<dbReference type="InterPro" id="IPR002744">
    <property type="entry name" value="MIP18-like"/>
</dbReference>
<dbReference type="GO" id="GO:0046872">
    <property type="term" value="F:metal ion binding"/>
    <property type="evidence" value="ECO:0007669"/>
    <property type="project" value="UniProtKB-KW"/>
</dbReference>
<dbReference type="InterPro" id="IPR027417">
    <property type="entry name" value="P-loop_NTPase"/>
</dbReference>
<dbReference type="InterPro" id="IPR034904">
    <property type="entry name" value="FSCA_dom_sf"/>
</dbReference>
<evidence type="ECO:0000256" key="1">
    <source>
        <dbReference type="ARBA" id="ARBA00007352"/>
    </source>
</evidence>
<reference evidence="10" key="1">
    <citation type="journal article" date="2020" name="mSystems">
        <title>Genome- and Community-Level Interaction Insights into Carbon Utilization and Element Cycling Functions of Hydrothermarchaeota in Hydrothermal Sediment.</title>
        <authorList>
            <person name="Zhou Z."/>
            <person name="Liu Y."/>
            <person name="Xu W."/>
            <person name="Pan J."/>
            <person name="Luo Z.H."/>
            <person name="Li M."/>
        </authorList>
    </citation>
    <scope>NUCLEOTIDE SEQUENCE [LARGE SCALE GENOMIC DNA]</scope>
    <source>
        <strain evidence="10">HyVt-483</strain>
    </source>
</reference>
<evidence type="ECO:0000256" key="3">
    <source>
        <dbReference type="ARBA" id="ARBA00022723"/>
    </source>
</evidence>
<feature type="domain" description="MIP18 family-like" evidence="9">
    <location>
        <begin position="5"/>
        <end position="77"/>
    </location>
</feature>
<dbReference type="HAMAP" id="MF_02040">
    <property type="entry name" value="Mrp_NBP35"/>
    <property type="match status" value="1"/>
</dbReference>
<protein>
    <recommendedName>
        <fullName evidence="8">Iron-sulfur cluster carrier protein</fullName>
    </recommendedName>
</protein>
<dbReference type="GO" id="GO:0016887">
    <property type="term" value="F:ATP hydrolysis activity"/>
    <property type="evidence" value="ECO:0007669"/>
    <property type="project" value="UniProtKB-UniRule"/>
</dbReference>
<keyword evidence="4 8" id="KW-0547">Nucleotide-binding</keyword>
<keyword evidence="8" id="KW-0378">Hydrolase</keyword>
<dbReference type="InterPro" id="IPR044304">
    <property type="entry name" value="NUBPL-like"/>
</dbReference>
<dbReference type="PANTHER" id="PTHR42961:SF2">
    <property type="entry name" value="IRON-SULFUR PROTEIN NUBPL"/>
    <property type="match status" value="1"/>
</dbReference>
<evidence type="ECO:0000313" key="10">
    <source>
        <dbReference type="EMBL" id="HFC97116.1"/>
    </source>
</evidence>
<dbReference type="InterPro" id="IPR000808">
    <property type="entry name" value="Mrp-like_CS"/>
</dbReference>
<sequence length="359" mass="38700">MEITREDILEALRKVKDPELNRDLVSLGMIREVEVSPEGKVRVVVALTTAGCPLKRRIAEDVRQAVASVPGVSGVEVELSTMTPEERARVFGGPPKKEHLGIRDVRFVLAVGSGKGGVGKSTVTVNLAVALRLKGFQTGILDADLYGPNIPLLMGFSEEDRPSVIGGKIQPLALHGVKVMSFAFLAPPGQPFIWRGPLVGKALQEMAEVVEWGPLDFLLVDLPPGTGDAPLSVCHTYQPRGVILVTTPQELSVADVRRCAKMFEDLGVAILGVVENMSYLRTEGREIPVFGEGGGEGLARELGVPLLARIPLEPEVNRLREPVVLHEDLEASRKFRELADKVIGRVFPGSKGPASAPQE</sequence>
<evidence type="ECO:0000259" key="9">
    <source>
        <dbReference type="Pfam" id="PF01883"/>
    </source>
</evidence>
<keyword evidence="5 8" id="KW-0067">ATP-binding</keyword>
<dbReference type="SUPFAM" id="SSF52540">
    <property type="entry name" value="P-loop containing nucleoside triphosphate hydrolases"/>
    <property type="match status" value="1"/>
</dbReference>
<keyword evidence="6 8" id="KW-0408">Iron</keyword>
<dbReference type="InterPro" id="IPR019591">
    <property type="entry name" value="Mrp/NBP35_ATP-bd"/>
</dbReference>
<dbReference type="Gene3D" id="3.40.50.300">
    <property type="entry name" value="P-loop containing nucleotide triphosphate hydrolases"/>
    <property type="match status" value="1"/>
</dbReference>
<comment type="similarity">
    <text evidence="2">In the C-terminal section; belongs to the Mrp/NBP35 ATP-binding proteins family.</text>
</comment>
<comment type="caution">
    <text evidence="10">The sequence shown here is derived from an EMBL/GenBank/DDBJ whole genome shotgun (WGS) entry which is preliminary data.</text>
</comment>
<accession>A0A7C3CJN8</accession>
<gene>
    <name evidence="10" type="ORF">ENJ40_01490</name>
</gene>
<comment type="function">
    <text evidence="8">Binds and transfers iron-sulfur (Fe-S) clusters to target apoproteins. Can hydrolyze ATP.</text>
</comment>
<dbReference type="PROSITE" id="PS01215">
    <property type="entry name" value="MRP"/>
    <property type="match status" value="1"/>
</dbReference>
<comment type="subunit">
    <text evidence="8">Homodimer.</text>
</comment>
<comment type="similarity">
    <text evidence="1">In the N-terminal section; belongs to the MIP18 family.</text>
</comment>
<evidence type="ECO:0000256" key="8">
    <source>
        <dbReference type="HAMAP-Rule" id="MF_02040"/>
    </source>
</evidence>
<dbReference type="GO" id="GO:0005524">
    <property type="term" value="F:ATP binding"/>
    <property type="evidence" value="ECO:0007669"/>
    <property type="project" value="UniProtKB-UniRule"/>
</dbReference>
<dbReference type="SUPFAM" id="SSF117916">
    <property type="entry name" value="Fe-S cluster assembly (FSCA) domain-like"/>
    <property type="match status" value="1"/>
</dbReference>
<dbReference type="AlphaFoldDB" id="A0A7C3CJN8"/>
<feature type="binding site" evidence="8">
    <location>
        <begin position="114"/>
        <end position="121"/>
    </location>
    <ligand>
        <name>ATP</name>
        <dbReference type="ChEBI" id="CHEBI:30616"/>
    </ligand>
</feature>
<evidence type="ECO:0000256" key="5">
    <source>
        <dbReference type="ARBA" id="ARBA00022840"/>
    </source>
</evidence>
<evidence type="ECO:0000256" key="4">
    <source>
        <dbReference type="ARBA" id="ARBA00022741"/>
    </source>
</evidence>
<evidence type="ECO:0000256" key="2">
    <source>
        <dbReference type="ARBA" id="ARBA00008205"/>
    </source>
</evidence>
<dbReference type="GO" id="GO:0051539">
    <property type="term" value="F:4 iron, 4 sulfur cluster binding"/>
    <property type="evidence" value="ECO:0007669"/>
    <property type="project" value="TreeGrafter"/>
</dbReference>
<dbReference type="Pfam" id="PF10609">
    <property type="entry name" value="ParA"/>
    <property type="match status" value="1"/>
</dbReference>
<dbReference type="PANTHER" id="PTHR42961">
    <property type="entry name" value="IRON-SULFUR PROTEIN NUBPL"/>
    <property type="match status" value="1"/>
</dbReference>
<keyword evidence="7 8" id="KW-0411">Iron-sulfur</keyword>
<name>A0A7C3CJN8_9BACT</name>
<dbReference type="Pfam" id="PF01883">
    <property type="entry name" value="FeS_assembly_P"/>
    <property type="match status" value="1"/>
</dbReference>
<keyword evidence="3 8" id="KW-0479">Metal-binding</keyword>
<evidence type="ECO:0000256" key="7">
    <source>
        <dbReference type="ARBA" id="ARBA00023014"/>
    </source>
</evidence>
<dbReference type="Proteomes" id="UP000886043">
    <property type="component" value="Unassembled WGS sequence"/>
</dbReference>
<dbReference type="Gene3D" id="3.30.300.130">
    <property type="entry name" value="Fe-S cluster assembly (FSCA)"/>
    <property type="match status" value="1"/>
</dbReference>
<dbReference type="CDD" id="cd02037">
    <property type="entry name" value="Mrp_NBP35"/>
    <property type="match status" value="1"/>
</dbReference>
<proteinExistence type="inferred from homology"/>
<dbReference type="GO" id="GO:0140663">
    <property type="term" value="F:ATP-dependent FeS chaperone activity"/>
    <property type="evidence" value="ECO:0007669"/>
    <property type="project" value="InterPro"/>
</dbReference>
<dbReference type="GO" id="GO:0016226">
    <property type="term" value="P:iron-sulfur cluster assembly"/>
    <property type="evidence" value="ECO:0007669"/>
    <property type="project" value="InterPro"/>
</dbReference>
<dbReference type="EMBL" id="DRMH01000015">
    <property type="protein sequence ID" value="HFC97116.1"/>
    <property type="molecule type" value="Genomic_DNA"/>
</dbReference>
<comment type="similarity">
    <text evidence="8">Belongs to the Mrp/NBP35 ATP-binding proteins family.</text>
</comment>